<keyword evidence="1" id="KW-0175">Coiled coil</keyword>
<keyword evidence="4" id="KW-1185">Reference proteome</keyword>
<feature type="compositionally biased region" description="Polar residues" evidence="2">
    <location>
        <begin position="42"/>
        <end position="53"/>
    </location>
</feature>
<feature type="compositionally biased region" description="Polar residues" evidence="2">
    <location>
        <begin position="212"/>
        <end position="226"/>
    </location>
</feature>
<accession>A0AAD8DUU6</accession>
<gene>
    <name evidence="3" type="ORF">PYW07_015888</name>
</gene>
<feature type="compositionally biased region" description="Low complexity" evidence="2">
    <location>
        <begin position="17"/>
        <end position="41"/>
    </location>
</feature>
<feature type="compositionally biased region" description="Polar residues" evidence="2">
    <location>
        <begin position="83"/>
        <end position="92"/>
    </location>
</feature>
<dbReference type="Proteomes" id="UP001231518">
    <property type="component" value="Chromosome 7"/>
</dbReference>
<feature type="compositionally biased region" description="Low complexity" evidence="2">
    <location>
        <begin position="234"/>
        <end position="255"/>
    </location>
</feature>
<dbReference type="EMBL" id="JARGEI010000010">
    <property type="protein sequence ID" value="KAJ8724930.1"/>
    <property type="molecule type" value="Genomic_DNA"/>
</dbReference>
<reference evidence="3" key="1">
    <citation type="submission" date="2023-03" db="EMBL/GenBank/DDBJ databases">
        <title>Chromosome-level genomes of two armyworms, Mythimna separata and Mythimna loreyi, provide insights into the biosynthesis and reception of sex pheromones.</title>
        <authorList>
            <person name="Zhao H."/>
        </authorList>
    </citation>
    <scope>NUCLEOTIDE SEQUENCE</scope>
    <source>
        <strain evidence="3">BeijingLab</strain>
        <tissue evidence="3">Pupa</tissue>
    </source>
</reference>
<protein>
    <submittedName>
        <fullName evidence="3">Uncharacterized protein</fullName>
    </submittedName>
</protein>
<dbReference type="AlphaFoldDB" id="A0AAD8DUU6"/>
<evidence type="ECO:0000313" key="3">
    <source>
        <dbReference type="EMBL" id="KAJ8724930.1"/>
    </source>
</evidence>
<feature type="compositionally biased region" description="Polar residues" evidence="2">
    <location>
        <begin position="172"/>
        <end position="188"/>
    </location>
</feature>
<evidence type="ECO:0000313" key="4">
    <source>
        <dbReference type="Proteomes" id="UP001231518"/>
    </source>
</evidence>
<sequence length="953" mass="107941">MTTAAKAQKDKPFGTTPRLLPRPTAASAARAARNATNRNLTIPNQRLSPSRSVNGPKVQGKTTPTQRVQKTDSKTDIKGNGGSSDNEQSENVSPPELDNFTIESPPTAVTEEQQPPEEPVAYESAVVSLPDINENSPLEIKMSDDGGEPNENRIYESDITPPIARKTESRSRPQTPSLSSRPQTPKSIHSSRPRTPRVPSRPTTPSNPAHRVSTTGSRPNTPQRSSAPARPKTPSLNVPPSSRVLSPVSVCSPSHSFKDPEDIKTTFLSKQKQFHRMKKELDMKQQAVLELFDSLRGLREHMTKEGVSGCGDIQLQELVVFNVADWTSDEVSQLCRDAVASATPDGVEIINATPPIDESVLTELDSKVSSVPTCFADLCLQAFTARQEIIDWVKELIDTSEAGSGESLERIARYNAQGLQLCETLRELKTRADDAVETVTQFSKRTFRERSALVSVGESLVREIARLRQDLETRSVVISELQEIHDESERNRPSEDTRRELEEERAAKAATKDKLATTESQLRQARVRISKMDRQLREAEASIASLTGTVKTLEDQSRQREVQLEARARKLKESLKTGEVTSSQLVHQRDSLQNDVLDLKQQIENLTTQHKAAVHELNVQLKEFRKNLEEQRNINQKEMELKEAAESALQESQRNIEELKAKINEMEINKPNPDLPTEREMDIWAELQATKDTLRITEDEVTSCKREKVRFLETLTKITEPDNKVGMQQKLAAELLSKEEILAKMQIQIRELTKNIKLNEQKVIQYEQYVQNLQAHNRAVANCQEAPNGISYQDLQQEIMNLRMGLLDAVHRNEELQELLVQKEQQLEQQDKTSRAQARVIKVREELINMLKNKETEQSRELSALQQDLEHRMKVVDEVNKQIAAKAEEIQELFATLENKQQQIHRLEKIVLALEEQQRRAQAQRTRHEEKIAALEHELAASGNRRERKFLFF</sequence>
<proteinExistence type="predicted"/>
<feature type="region of interest" description="Disordered" evidence="2">
    <location>
        <begin position="1"/>
        <end position="257"/>
    </location>
</feature>
<comment type="caution">
    <text evidence="3">The sequence shown here is derived from an EMBL/GenBank/DDBJ whole genome shotgun (WGS) entry which is preliminary data.</text>
</comment>
<feature type="compositionally biased region" description="Low complexity" evidence="2">
    <location>
        <begin position="197"/>
        <end position="206"/>
    </location>
</feature>
<feature type="coiled-coil region" evidence="1">
    <location>
        <begin position="589"/>
        <end position="669"/>
    </location>
</feature>
<evidence type="ECO:0000256" key="1">
    <source>
        <dbReference type="SAM" id="Coils"/>
    </source>
</evidence>
<organism evidence="3 4">
    <name type="scientific">Mythimna separata</name>
    <name type="common">Oriental armyworm</name>
    <name type="synonym">Pseudaletia separata</name>
    <dbReference type="NCBI Taxonomy" id="271217"/>
    <lineage>
        <taxon>Eukaryota</taxon>
        <taxon>Metazoa</taxon>
        <taxon>Ecdysozoa</taxon>
        <taxon>Arthropoda</taxon>
        <taxon>Hexapoda</taxon>
        <taxon>Insecta</taxon>
        <taxon>Pterygota</taxon>
        <taxon>Neoptera</taxon>
        <taxon>Endopterygota</taxon>
        <taxon>Lepidoptera</taxon>
        <taxon>Glossata</taxon>
        <taxon>Ditrysia</taxon>
        <taxon>Noctuoidea</taxon>
        <taxon>Noctuidae</taxon>
        <taxon>Noctuinae</taxon>
        <taxon>Hadenini</taxon>
        <taxon>Mythimna</taxon>
    </lineage>
</organism>
<feature type="coiled-coil region" evidence="1">
    <location>
        <begin position="735"/>
        <end position="945"/>
    </location>
</feature>
<evidence type="ECO:0000256" key="2">
    <source>
        <dbReference type="SAM" id="MobiDB-lite"/>
    </source>
</evidence>
<feature type="coiled-coil region" evidence="1">
    <location>
        <begin position="494"/>
        <end position="556"/>
    </location>
</feature>
<name>A0AAD8DUU6_MYTSE</name>